<sequence length="113" mass="12777">MRDPISSELTALKRGPLAYTIHMPQFFRMNSLSMHTIEIDFPDTRDALWQPFQFGTSTARDECSSNLPVTRPILSSTSSGTGSIVPSRNRKILNMKGTLYRKSRLHFVSVARC</sequence>
<dbReference type="RefSeq" id="XP_040624671.1">
    <property type="nucleotide sequence ID" value="XM_040773839.1"/>
</dbReference>
<dbReference type="GeneID" id="63688901"/>
<accession>M5FQJ6</accession>
<dbReference type="HOGENOM" id="CLU_2133431_0_0_1"/>
<reference evidence="1 2" key="1">
    <citation type="journal article" date="2012" name="Science">
        <title>The Paleozoic origin of enzymatic lignin decomposition reconstructed from 31 fungal genomes.</title>
        <authorList>
            <person name="Floudas D."/>
            <person name="Binder M."/>
            <person name="Riley R."/>
            <person name="Barry K."/>
            <person name="Blanchette R.A."/>
            <person name="Henrissat B."/>
            <person name="Martinez A.T."/>
            <person name="Otillar R."/>
            <person name="Spatafora J.W."/>
            <person name="Yadav J.S."/>
            <person name="Aerts A."/>
            <person name="Benoit I."/>
            <person name="Boyd A."/>
            <person name="Carlson A."/>
            <person name="Copeland A."/>
            <person name="Coutinho P.M."/>
            <person name="de Vries R.P."/>
            <person name="Ferreira P."/>
            <person name="Findley K."/>
            <person name="Foster B."/>
            <person name="Gaskell J."/>
            <person name="Glotzer D."/>
            <person name="Gorecki P."/>
            <person name="Heitman J."/>
            <person name="Hesse C."/>
            <person name="Hori C."/>
            <person name="Igarashi K."/>
            <person name="Jurgens J.A."/>
            <person name="Kallen N."/>
            <person name="Kersten P."/>
            <person name="Kohler A."/>
            <person name="Kuees U."/>
            <person name="Kumar T.K.A."/>
            <person name="Kuo A."/>
            <person name="LaButti K."/>
            <person name="Larrondo L.F."/>
            <person name="Lindquist E."/>
            <person name="Ling A."/>
            <person name="Lombard V."/>
            <person name="Lucas S."/>
            <person name="Lundell T."/>
            <person name="Martin R."/>
            <person name="McLaughlin D.J."/>
            <person name="Morgenstern I."/>
            <person name="Morin E."/>
            <person name="Murat C."/>
            <person name="Nagy L.G."/>
            <person name="Nolan M."/>
            <person name="Ohm R.A."/>
            <person name="Patyshakuliyeva A."/>
            <person name="Rokas A."/>
            <person name="Ruiz-Duenas F.J."/>
            <person name="Sabat G."/>
            <person name="Salamov A."/>
            <person name="Samejima M."/>
            <person name="Schmutz J."/>
            <person name="Slot J.C."/>
            <person name="St John F."/>
            <person name="Stenlid J."/>
            <person name="Sun H."/>
            <person name="Sun S."/>
            <person name="Syed K."/>
            <person name="Tsang A."/>
            <person name="Wiebenga A."/>
            <person name="Young D."/>
            <person name="Pisabarro A."/>
            <person name="Eastwood D.C."/>
            <person name="Martin F."/>
            <person name="Cullen D."/>
            <person name="Grigoriev I.V."/>
            <person name="Hibbett D.S."/>
        </authorList>
    </citation>
    <scope>NUCLEOTIDE SEQUENCE [LARGE SCALE GENOMIC DNA]</scope>
    <source>
        <strain evidence="1 2">DJM-731 SS1</strain>
    </source>
</reference>
<dbReference type="AlphaFoldDB" id="M5FQJ6"/>
<gene>
    <name evidence="1" type="ORF">DACRYDRAFT_24758</name>
</gene>
<evidence type="ECO:0000313" key="1">
    <source>
        <dbReference type="EMBL" id="EJT97773.1"/>
    </source>
</evidence>
<proteinExistence type="predicted"/>
<name>M5FQJ6_DACPD</name>
<protein>
    <submittedName>
        <fullName evidence="1">Uncharacterized protein</fullName>
    </submittedName>
</protein>
<evidence type="ECO:0000313" key="2">
    <source>
        <dbReference type="Proteomes" id="UP000030653"/>
    </source>
</evidence>
<keyword evidence="2" id="KW-1185">Reference proteome</keyword>
<organism evidence="1 2">
    <name type="scientific">Dacryopinax primogenitus (strain DJM 731)</name>
    <name type="common">Brown rot fungus</name>
    <dbReference type="NCBI Taxonomy" id="1858805"/>
    <lineage>
        <taxon>Eukaryota</taxon>
        <taxon>Fungi</taxon>
        <taxon>Dikarya</taxon>
        <taxon>Basidiomycota</taxon>
        <taxon>Agaricomycotina</taxon>
        <taxon>Dacrymycetes</taxon>
        <taxon>Dacrymycetales</taxon>
        <taxon>Dacrymycetaceae</taxon>
        <taxon>Dacryopinax</taxon>
    </lineage>
</organism>
<dbReference type="EMBL" id="JH795875">
    <property type="protein sequence ID" value="EJT97773.1"/>
    <property type="molecule type" value="Genomic_DNA"/>
</dbReference>
<dbReference type="Proteomes" id="UP000030653">
    <property type="component" value="Unassembled WGS sequence"/>
</dbReference>